<evidence type="ECO:0000313" key="3">
    <source>
        <dbReference type="Proteomes" id="UP000033202"/>
    </source>
</evidence>
<accession>A0A0E9MPB8</accession>
<name>A0A0E9MPB8_9SPHN</name>
<dbReference type="Proteomes" id="UP000033202">
    <property type="component" value="Unassembled WGS sequence"/>
</dbReference>
<keyword evidence="3" id="KW-1185">Reference proteome</keyword>
<evidence type="ECO:0000313" key="2">
    <source>
        <dbReference type="EMBL" id="GAO38950.1"/>
    </source>
</evidence>
<feature type="chain" id="PRO_5002429259" evidence="1">
    <location>
        <begin position="23"/>
        <end position="222"/>
    </location>
</feature>
<keyword evidence="1" id="KW-0732">Signal</keyword>
<proteinExistence type="predicted"/>
<reference evidence="2 3" key="1">
    <citation type="submission" date="2015-04" db="EMBL/GenBank/DDBJ databases">
        <title>Whole genome shotgun sequence of Sphingomonas changbaiensis NBRC 104936.</title>
        <authorList>
            <person name="Katano-Makiyama Y."/>
            <person name="Hosoyama A."/>
            <person name="Hashimoto M."/>
            <person name="Noguchi M."/>
            <person name="Tsuchikane K."/>
            <person name="Ohji S."/>
            <person name="Yamazoe A."/>
            <person name="Ichikawa N."/>
            <person name="Kimura A."/>
            <person name="Fujita N."/>
        </authorList>
    </citation>
    <scope>NUCLEOTIDE SEQUENCE [LARGE SCALE GENOMIC DNA]</scope>
    <source>
        <strain evidence="2 3">NBRC 104936</strain>
    </source>
</reference>
<organism evidence="2 3">
    <name type="scientific">Sphingomonas changbaiensis NBRC 104936</name>
    <dbReference type="NCBI Taxonomy" id="1219043"/>
    <lineage>
        <taxon>Bacteria</taxon>
        <taxon>Pseudomonadati</taxon>
        <taxon>Pseudomonadota</taxon>
        <taxon>Alphaproteobacteria</taxon>
        <taxon>Sphingomonadales</taxon>
        <taxon>Sphingomonadaceae</taxon>
        <taxon>Sphingomonas</taxon>
    </lineage>
</organism>
<dbReference type="EMBL" id="BBWU01000022">
    <property type="protein sequence ID" value="GAO38950.1"/>
    <property type="molecule type" value="Genomic_DNA"/>
</dbReference>
<comment type="caution">
    <text evidence="2">The sequence shown here is derived from an EMBL/GenBank/DDBJ whole genome shotgun (WGS) entry which is preliminary data.</text>
</comment>
<dbReference type="OrthoDB" id="7448298at2"/>
<dbReference type="RefSeq" id="WP_046347796.1">
    <property type="nucleotide sequence ID" value="NZ_BBWU01000022.1"/>
</dbReference>
<gene>
    <name evidence="2" type="ORF">SCH01S_22_00110</name>
</gene>
<dbReference type="STRING" id="1219043.SCH01S_22_00110"/>
<protein>
    <submittedName>
        <fullName evidence="2">Uncharacterized protein</fullName>
    </submittedName>
</protein>
<sequence length="222" mass="23341">MGKLLTAAIAISAAAFATPALADSASPGAIGEQIGKCIVKADRGAAISMLKALPLSGEQVDWSAVSLGSAASCRTAANSGVTVSALRGGIAEELFKRDFVEYGVQPQRAIVDLAKFDLPVEKDTMGAEDPAKTLFLTADCVARSNPNDTERLIKAEAGSGQEMKVFELLGPWLSACQGANRVAYGRTELRSAIVQAAYHVSQRYWSGDMTYAGPAFRPEGIR</sequence>
<dbReference type="AlphaFoldDB" id="A0A0E9MPB8"/>
<feature type="signal peptide" evidence="1">
    <location>
        <begin position="1"/>
        <end position="22"/>
    </location>
</feature>
<evidence type="ECO:0000256" key="1">
    <source>
        <dbReference type="SAM" id="SignalP"/>
    </source>
</evidence>